<dbReference type="PANTHER" id="PTHR11339">
    <property type="entry name" value="EXTRACELLULAR MATRIX GLYCOPROTEIN RELATED"/>
    <property type="match status" value="1"/>
</dbReference>
<keyword evidence="2" id="KW-0964">Secreted</keyword>
<dbReference type="Proteomes" id="UP000261560">
    <property type="component" value="Unplaced"/>
</dbReference>
<dbReference type="Gene3D" id="2.10.90.10">
    <property type="entry name" value="Cystine-knot cytokines"/>
    <property type="match status" value="1"/>
</dbReference>
<dbReference type="Ensembl" id="ENSOMET00000014125.1">
    <property type="protein sequence ID" value="ENSOMEP00000001475.1"/>
    <property type="gene ID" value="ENSOMEG00000002358.1"/>
</dbReference>
<feature type="domain" description="CTCK" evidence="5">
    <location>
        <begin position="15"/>
        <end position="109"/>
    </location>
</feature>
<dbReference type="InterPro" id="IPR006208">
    <property type="entry name" value="Glyco_hormone_CN"/>
</dbReference>
<keyword evidence="7" id="KW-1185">Reference proteome</keyword>
<dbReference type="Pfam" id="PF00007">
    <property type="entry name" value="Cys_knot"/>
    <property type="match status" value="1"/>
</dbReference>
<dbReference type="InterPro" id="IPR006207">
    <property type="entry name" value="Cys_knot_C"/>
</dbReference>
<evidence type="ECO:0000256" key="3">
    <source>
        <dbReference type="ARBA" id="ARBA00023157"/>
    </source>
</evidence>
<evidence type="ECO:0000256" key="1">
    <source>
        <dbReference type="ARBA" id="ARBA00004613"/>
    </source>
</evidence>
<evidence type="ECO:0000313" key="7">
    <source>
        <dbReference type="Proteomes" id="UP000261560"/>
    </source>
</evidence>
<comment type="subcellular location">
    <subcellularLocation>
        <location evidence="1">Secreted</location>
    </subcellularLocation>
</comment>
<feature type="disulfide bond" evidence="4">
    <location>
        <begin position="51"/>
        <end position="103"/>
    </location>
</feature>
<dbReference type="STRING" id="30732.ENSOMEP00000001475"/>
<name>A0A3B3B7E3_ORYME</name>
<dbReference type="InterPro" id="IPR029034">
    <property type="entry name" value="Cystine-knot_cytokine"/>
</dbReference>
<accession>A0A3B3B7E3</accession>
<dbReference type="SMART" id="SM00041">
    <property type="entry name" value="CT"/>
    <property type="match status" value="1"/>
</dbReference>
<feature type="disulfide bond" evidence="4">
    <location>
        <begin position="47"/>
        <end position="101"/>
    </location>
</feature>
<comment type="caution">
    <text evidence="4">Lacks conserved residue(s) required for the propagation of feature annotation.</text>
</comment>
<reference evidence="6" key="1">
    <citation type="submission" date="2025-08" db="UniProtKB">
        <authorList>
            <consortium name="Ensembl"/>
        </authorList>
    </citation>
    <scope>IDENTIFICATION</scope>
</reference>
<evidence type="ECO:0000256" key="2">
    <source>
        <dbReference type="ARBA" id="ARBA00022525"/>
    </source>
</evidence>
<evidence type="ECO:0000256" key="4">
    <source>
        <dbReference type="PROSITE-ProRule" id="PRU00039"/>
    </source>
</evidence>
<organism evidence="6 7">
    <name type="scientific">Oryzias melastigma</name>
    <name type="common">Marine medaka</name>
    <dbReference type="NCBI Taxonomy" id="30732"/>
    <lineage>
        <taxon>Eukaryota</taxon>
        <taxon>Metazoa</taxon>
        <taxon>Chordata</taxon>
        <taxon>Craniata</taxon>
        <taxon>Vertebrata</taxon>
        <taxon>Euteleostomi</taxon>
        <taxon>Actinopterygii</taxon>
        <taxon>Neopterygii</taxon>
        <taxon>Teleostei</taxon>
        <taxon>Neoteleostei</taxon>
        <taxon>Acanthomorphata</taxon>
        <taxon>Ovalentaria</taxon>
        <taxon>Atherinomorphae</taxon>
        <taxon>Beloniformes</taxon>
        <taxon>Adrianichthyidae</taxon>
        <taxon>Oryziinae</taxon>
        <taxon>Oryzias</taxon>
    </lineage>
</organism>
<dbReference type="PROSITE" id="PS01185">
    <property type="entry name" value="CTCK_1"/>
    <property type="match status" value="1"/>
</dbReference>
<dbReference type="InterPro" id="IPR050780">
    <property type="entry name" value="Mucin_vWF_Thrombospondin_sf"/>
</dbReference>
<dbReference type="GeneTree" id="ENSGT00940000177138"/>
<keyword evidence="3 4" id="KW-1015">Disulfide bond</keyword>
<dbReference type="PROSITE" id="PS01225">
    <property type="entry name" value="CTCK_2"/>
    <property type="match status" value="1"/>
</dbReference>
<sequence length="121" mass="13318">RLWAVLRTRCDTCLCAGRPRSDCRVRSQQTSVEVGGCVSAPLNLTSCEGGCRSSSSYSAAANAMTYQCECCREDATSRRQVELTCADGSTVLHTYIHVEACRCSRQDCAGATTRAQRRRRR</sequence>
<dbReference type="SUPFAM" id="SSF57501">
    <property type="entry name" value="Cystine-knot cytokines"/>
    <property type="match status" value="1"/>
</dbReference>
<evidence type="ECO:0000313" key="6">
    <source>
        <dbReference type="Ensembl" id="ENSOMEP00000001475.1"/>
    </source>
</evidence>
<dbReference type="GO" id="GO:0005576">
    <property type="term" value="C:extracellular region"/>
    <property type="evidence" value="ECO:0007669"/>
    <property type="project" value="UniProtKB-SubCell"/>
</dbReference>
<dbReference type="AlphaFoldDB" id="A0A3B3B7E3"/>
<dbReference type="PaxDb" id="30732-ENSOMEP00000001475"/>
<proteinExistence type="predicted"/>
<dbReference type="OMA" id="TYQCECC"/>
<evidence type="ECO:0000259" key="5">
    <source>
        <dbReference type="PROSITE" id="PS01225"/>
    </source>
</evidence>
<reference evidence="6" key="2">
    <citation type="submission" date="2025-09" db="UniProtKB">
        <authorList>
            <consortium name="Ensembl"/>
        </authorList>
    </citation>
    <scope>IDENTIFICATION</scope>
</reference>
<protein>
    <recommendedName>
        <fullName evidence="5">CTCK domain-containing protein</fullName>
    </recommendedName>
</protein>